<gene>
    <name evidence="1" type="ORF">CLORAM_01990</name>
</gene>
<accession>B0N5S6</accession>
<reference evidence="1" key="2">
    <citation type="submission" date="2014-06" db="EMBL/GenBank/DDBJ databases">
        <title>Draft genome sequence of Clostridium ramosum(DSM 1402).</title>
        <authorList>
            <person name="Sudarsanam P."/>
            <person name="Ley R."/>
            <person name="Guruge J."/>
            <person name="Turnbaugh P.J."/>
            <person name="Mahowald M."/>
            <person name="Liep D."/>
            <person name="Gordon J."/>
        </authorList>
    </citation>
    <scope>NUCLEOTIDE SEQUENCE</scope>
    <source>
        <strain evidence="1">DSM 1402</strain>
    </source>
</reference>
<keyword evidence="2" id="KW-1185">Reference proteome</keyword>
<dbReference type="HOGENOM" id="CLU_1882220_0_0_9"/>
<evidence type="ECO:0000313" key="1">
    <source>
        <dbReference type="EMBL" id="EDS18444.1"/>
    </source>
</evidence>
<dbReference type="Proteomes" id="UP000005798">
    <property type="component" value="Unassembled WGS sequence"/>
</dbReference>
<reference evidence="1" key="1">
    <citation type="submission" date="2007-11" db="EMBL/GenBank/DDBJ databases">
        <authorList>
            <person name="Fulton L."/>
            <person name="Clifton S."/>
            <person name="Fulton B."/>
            <person name="Xu J."/>
            <person name="Minx P."/>
            <person name="Pepin K.H."/>
            <person name="Johnson M."/>
            <person name="Thiruvilangam P."/>
            <person name="Bhonagiri V."/>
            <person name="Nash W.E."/>
            <person name="Mardis E.R."/>
            <person name="Wilson R.K."/>
        </authorList>
    </citation>
    <scope>NUCLEOTIDE SEQUENCE [LARGE SCALE GENOMIC DNA]</scope>
    <source>
        <strain evidence="1">DSM 1402</strain>
    </source>
</reference>
<dbReference type="AlphaFoldDB" id="B0N5S6"/>
<dbReference type="EMBL" id="ABFX02000006">
    <property type="protein sequence ID" value="EDS18444.1"/>
    <property type="molecule type" value="Genomic_DNA"/>
</dbReference>
<evidence type="ECO:0000313" key="2">
    <source>
        <dbReference type="Proteomes" id="UP000005798"/>
    </source>
</evidence>
<organism evidence="1 2">
    <name type="scientific">Thomasclavelia ramosa DSM 1402</name>
    <dbReference type="NCBI Taxonomy" id="445974"/>
    <lineage>
        <taxon>Bacteria</taxon>
        <taxon>Bacillati</taxon>
        <taxon>Bacillota</taxon>
        <taxon>Erysipelotrichia</taxon>
        <taxon>Erysipelotrichales</taxon>
        <taxon>Coprobacillaceae</taxon>
        <taxon>Thomasclavelia</taxon>
    </lineage>
</organism>
<comment type="caution">
    <text evidence="1">The sequence shown here is derived from an EMBL/GenBank/DDBJ whole genome shotgun (WGS) entry which is preliminary data.</text>
</comment>
<evidence type="ECO:0008006" key="3">
    <source>
        <dbReference type="Google" id="ProtNLM"/>
    </source>
</evidence>
<sequence length="161" mass="18884">MNNAFLYKLRYVTIISLKINLKVGEYMTIETNDNLNQLIKAYNHDIELNRLKDILDYLKSKPIYMPSTIKISKQKLLKIPNDDLIMILDNLSGETTQNYLPVYSSPVLFNSKYRYFVTLSIYDCFMLMKRFKEKNAIIINPNRDNSLVIDNILIKYLKNGG</sequence>
<proteinExistence type="predicted"/>
<name>B0N5S6_9FIRM</name>
<protein>
    <recommendedName>
        <fullName evidence="3">SseB protein N-terminal domain-containing protein</fullName>
    </recommendedName>
</protein>